<organism evidence="2">
    <name type="scientific">Ixodes ricinus</name>
    <name type="common">Common tick</name>
    <name type="synonym">Acarus ricinus</name>
    <dbReference type="NCBI Taxonomy" id="34613"/>
    <lineage>
        <taxon>Eukaryota</taxon>
        <taxon>Metazoa</taxon>
        <taxon>Ecdysozoa</taxon>
        <taxon>Arthropoda</taxon>
        <taxon>Chelicerata</taxon>
        <taxon>Arachnida</taxon>
        <taxon>Acari</taxon>
        <taxon>Parasitiformes</taxon>
        <taxon>Ixodida</taxon>
        <taxon>Ixodoidea</taxon>
        <taxon>Ixodidae</taxon>
        <taxon>Ixodinae</taxon>
        <taxon>Ixodes</taxon>
    </lineage>
</organism>
<dbReference type="EMBL" id="GEGO01002079">
    <property type="protein sequence ID" value="JAR93325.1"/>
    <property type="molecule type" value="Transcribed_RNA"/>
</dbReference>
<protein>
    <submittedName>
        <fullName evidence="2">Putative myosin light chain kinase</fullName>
    </submittedName>
</protein>
<feature type="signal peptide" evidence="1">
    <location>
        <begin position="1"/>
        <end position="26"/>
    </location>
</feature>
<evidence type="ECO:0000256" key="1">
    <source>
        <dbReference type="SAM" id="SignalP"/>
    </source>
</evidence>
<evidence type="ECO:0000313" key="2">
    <source>
        <dbReference type="EMBL" id="JAR93325.1"/>
    </source>
</evidence>
<dbReference type="Gene3D" id="3.30.70.1820">
    <property type="entry name" value="L1 transposable element, RRM domain"/>
    <property type="match status" value="1"/>
</dbReference>
<reference evidence="2" key="1">
    <citation type="journal article" date="2018" name="PLoS Negl. Trop. Dis.">
        <title>Sialome diversity of ticks revealed by RNAseq of single tick salivary glands.</title>
        <authorList>
            <person name="Perner J."/>
            <person name="Kropackova S."/>
            <person name="Kopacek P."/>
            <person name="Ribeiro J.M."/>
        </authorList>
    </citation>
    <scope>NUCLEOTIDE SEQUENCE</scope>
    <source>
        <strain evidence="2">Siblings of single egg batch collected in Ceske Budejovice</strain>
        <tissue evidence="2">Salivary glands</tissue>
    </source>
</reference>
<keyword evidence="2" id="KW-0808">Transferase</keyword>
<dbReference type="InterPro" id="IPR004244">
    <property type="entry name" value="Transposase_22"/>
</dbReference>
<feature type="chain" id="PRO_5007542829" evidence="1">
    <location>
        <begin position="27"/>
        <end position="397"/>
    </location>
</feature>
<sequence>MSLKNPLSLFVQILAVYLAIHAPASARGTATSDSAAKLAVITLWDIPASFSDYRATIDHAPILHFGHARPETSTVTSWTQPAIKPQSRWFYDSGRGDSVRAMSLKNPLSLFVQVRNEYLSCSYRSDNVCLLELPCPRSLWRVLCVCHDLFSLLLMLSGDVETNPGPTLEDLMQQLTAIASDVKEIKEGKTATDALIAETNARLATIEHRVDGLSNMAVSVAAFETKIVSLEKNVNFLLGKVDDLENRSRRNNLLVYGIKETADESNEGLENCVKREIFEDILGVHASGIEKIHRLGRKVANKTRPVILRFLDERDKSAVLSSCRRLKGSRFSISEDFSPRVQQIRKKLWDSAKELKKNGDKVVLSFDKIKINGQVFIWDDTANTRVPLYPATHQNPV</sequence>
<accession>A0A147BSF3</accession>
<dbReference type="AlphaFoldDB" id="A0A147BSF3"/>
<dbReference type="GO" id="GO:0016301">
    <property type="term" value="F:kinase activity"/>
    <property type="evidence" value="ECO:0007669"/>
    <property type="project" value="UniProtKB-KW"/>
</dbReference>
<dbReference type="PANTHER" id="PTHR11505">
    <property type="entry name" value="L1 TRANSPOSABLE ELEMENT-RELATED"/>
    <property type="match status" value="1"/>
</dbReference>
<keyword evidence="1" id="KW-0732">Signal</keyword>
<proteinExistence type="predicted"/>
<name>A0A147BSF3_IXORI</name>
<keyword evidence="2" id="KW-0418">Kinase</keyword>